<dbReference type="SUPFAM" id="SSF52518">
    <property type="entry name" value="Thiamin diphosphate-binding fold (THDP-binding)"/>
    <property type="match status" value="1"/>
</dbReference>
<evidence type="ECO:0000313" key="5">
    <source>
        <dbReference type="Proteomes" id="UP000094056"/>
    </source>
</evidence>
<dbReference type="GO" id="GO:0016903">
    <property type="term" value="F:oxidoreductase activity, acting on the aldehyde or oxo group of donors"/>
    <property type="evidence" value="ECO:0007669"/>
    <property type="project" value="UniProtKB-ARBA"/>
</dbReference>
<sequence>MVKEMLTGNYAAAWGARLSEVDYVPAFPITPQTEIIEVISKWINDGEMNAKFTNMDSEHSMITAAGTAAATGARVFSATSSQGLLYGYEMLYSITGWRVPLVFINVSRGLSAPITLEPDHNDVLSTRDSGLIQIHAETCQEILDSILMAYRIAEDERVLLPVLINMDGFYLSFTREPVEIPGKDEVSKFLSEYNPKHAYFKASKPMAQGVAVLGGSIYSYFKYQMHLAALNAITVHNEVASDFKRIFGRSYSAIEAFKIDDADCIIIMSNSFTIKGKAAINKFREKGLKVGLLRLRLIRPFPLTELRTLLNGKKAVAVIDQNISPGSGGILFNDVSSALYHEPKRPEVILSFIGGLGGKDISHAEFSYIIEEMKKSVETGVVPETQLLYTKHDLEQINKFLNIAEKTSRKTKSPKPVYVSQE</sequence>
<name>A0A1E3X4H1_9BACT</name>
<dbReference type="InterPro" id="IPR050722">
    <property type="entry name" value="Pyruvate:ferred/Flavod_OxRd"/>
</dbReference>
<accession>A0A1E3X4H1</accession>
<comment type="caution">
    <text evidence="4">The sequence shown here is derived from an EMBL/GenBank/DDBJ whole genome shotgun (WGS) entry which is preliminary data.</text>
</comment>
<dbReference type="PATRIC" id="fig|1872076.5.peg.5188"/>
<dbReference type="FunFam" id="3.40.50.920:FF:000010">
    <property type="entry name" value="Pyruvate ferredoxin oxidoreductase, alpha subunit"/>
    <property type="match status" value="1"/>
</dbReference>
<dbReference type="FunFam" id="3.40.50.970:FF:000012">
    <property type="entry name" value="Pyruvate:ferredoxin (Flavodoxin) oxidoreductase"/>
    <property type="match status" value="1"/>
</dbReference>
<dbReference type="SUPFAM" id="SSF52922">
    <property type="entry name" value="TK C-terminal domain-like"/>
    <property type="match status" value="1"/>
</dbReference>
<dbReference type="Gene3D" id="3.40.50.920">
    <property type="match status" value="1"/>
</dbReference>
<dbReference type="PANTHER" id="PTHR32154">
    <property type="entry name" value="PYRUVATE-FLAVODOXIN OXIDOREDUCTASE-RELATED"/>
    <property type="match status" value="1"/>
</dbReference>
<feature type="domain" description="Pyruvate:ferredoxin oxidoreductase core" evidence="3">
    <location>
        <begin position="262"/>
        <end position="364"/>
    </location>
</feature>
<evidence type="ECO:0000313" key="4">
    <source>
        <dbReference type="EMBL" id="ODS30550.1"/>
    </source>
</evidence>
<reference evidence="4 5" key="1">
    <citation type="submission" date="2016-07" db="EMBL/GenBank/DDBJ databases">
        <title>Draft genome of Scalindua rubra, obtained from a brine-seawater interface in the Red Sea, sheds light on salt adaptation in anammox bacteria.</title>
        <authorList>
            <person name="Speth D.R."/>
            <person name="Lagkouvardos I."/>
            <person name="Wang Y."/>
            <person name="Qian P.-Y."/>
            <person name="Dutilh B.E."/>
            <person name="Jetten M.S."/>
        </authorList>
    </citation>
    <scope>NUCLEOTIDE SEQUENCE [LARGE SCALE GENOMIC DNA]</scope>
    <source>
        <strain evidence="4">BSI-1</strain>
    </source>
</reference>
<dbReference type="GO" id="GO:0019752">
    <property type="term" value="P:carboxylic acid metabolic process"/>
    <property type="evidence" value="ECO:0007669"/>
    <property type="project" value="UniProtKB-ARBA"/>
</dbReference>
<dbReference type="CDD" id="cd07034">
    <property type="entry name" value="TPP_PYR_PFOR_IOR-alpha_like"/>
    <property type="match status" value="1"/>
</dbReference>
<proteinExistence type="predicted"/>
<dbReference type="PANTHER" id="PTHR32154:SF0">
    <property type="entry name" value="PYRUVATE-FLAVODOXIN OXIDOREDUCTASE-RELATED"/>
    <property type="match status" value="1"/>
</dbReference>
<dbReference type="EMBL" id="MAYW01000209">
    <property type="protein sequence ID" value="ODS30550.1"/>
    <property type="molecule type" value="Genomic_DNA"/>
</dbReference>
<organism evidence="4 5">
    <name type="scientific">Candidatus Scalindua rubra</name>
    <dbReference type="NCBI Taxonomy" id="1872076"/>
    <lineage>
        <taxon>Bacteria</taxon>
        <taxon>Pseudomonadati</taxon>
        <taxon>Planctomycetota</taxon>
        <taxon>Candidatus Brocadiia</taxon>
        <taxon>Candidatus Brocadiales</taxon>
        <taxon>Candidatus Scalinduaceae</taxon>
        <taxon>Candidatus Scalindua</taxon>
    </lineage>
</organism>
<evidence type="ECO:0000256" key="1">
    <source>
        <dbReference type="ARBA" id="ARBA00023002"/>
    </source>
</evidence>
<dbReference type="Pfam" id="PF17147">
    <property type="entry name" value="PFOR_II"/>
    <property type="match status" value="1"/>
</dbReference>
<keyword evidence="1" id="KW-0560">Oxidoreductase</keyword>
<gene>
    <name evidence="4" type="ORF">SCARUB_04336</name>
</gene>
<feature type="domain" description="Pyruvate flavodoxin/ferredoxin oxidoreductase pyrimidine binding" evidence="2">
    <location>
        <begin position="16"/>
        <end position="238"/>
    </location>
</feature>
<protein>
    <submittedName>
        <fullName evidence="4">2-ketoisovalerate ferredoxin reductase subunit alpha</fullName>
    </submittedName>
</protein>
<dbReference type="InterPro" id="IPR029061">
    <property type="entry name" value="THDP-binding"/>
</dbReference>
<dbReference type="InterPro" id="IPR002880">
    <property type="entry name" value="Pyrv_Fd/Flavodoxin_OxRdtase_N"/>
</dbReference>
<dbReference type="InterPro" id="IPR033412">
    <property type="entry name" value="PFOR_II"/>
</dbReference>
<dbReference type="Proteomes" id="UP000094056">
    <property type="component" value="Unassembled WGS sequence"/>
</dbReference>
<dbReference type="AlphaFoldDB" id="A0A1E3X4H1"/>
<evidence type="ECO:0000259" key="2">
    <source>
        <dbReference type="Pfam" id="PF01855"/>
    </source>
</evidence>
<dbReference type="GO" id="GO:0006979">
    <property type="term" value="P:response to oxidative stress"/>
    <property type="evidence" value="ECO:0007669"/>
    <property type="project" value="TreeGrafter"/>
</dbReference>
<dbReference type="Pfam" id="PF01855">
    <property type="entry name" value="POR_N"/>
    <property type="match status" value="1"/>
</dbReference>
<dbReference type="Gene3D" id="3.40.50.970">
    <property type="match status" value="1"/>
</dbReference>
<dbReference type="InterPro" id="IPR009014">
    <property type="entry name" value="Transketo_C/PFOR_II"/>
</dbReference>
<evidence type="ECO:0000259" key="3">
    <source>
        <dbReference type="Pfam" id="PF17147"/>
    </source>
</evidence>